<keyword evidence="6 9" id="KW-0210">Decarboxylase</keyword>
<evidence type="ECO:0000256" key="9">
    <source>
        <dbReference type="PIRNR" id="PIRNR001332"/>
    </source>
</evidence>
<evidence type="ECO:0000256" key="6">
    <source>
        <dbReference type="ARBA" id="ARBA00022793"/>
    </source>
</evidence>
<sequence>MKNHYLPLLCSALGLLLSTCTSEKAPHAPGEQVLFQVSTIDALLAGDYDGTFTFGELRKNGDFGVGTFNGLDGELLALDGHYYQIRSDGKAYPVPDSARTPFATVVHFEADTVFSLDRPLRFEQLLAYVDSLIPTENLFYAIRVEGYFGAVKTRSVPRQEKPYRPLVEVVKNQPTFDFTQTQGTLAGFRTPPFMKGLNVPGYHLHFLTHDRTQGGHVLACTLGKVKVSIDYIAGFQMILPTTGTFHRIDLSQDKQDELEQVEKQRDQ</sequence>
<accession>A0A840TYF4</accession>
<dbReference type="Pfam" id="PF03306">
    <property type="entry name" value="AAL_decarboxy"/>
    <property type="match status" value="1"/>
</dbReference>
<evidence type="ECO:0000256" key="3">
    <source>
        <dbReference type="ARBA" id="ARBA00007106"/>
    </source>
</evidence>
<comment type="caution">
    <text evidence="10">The sequence shown here is derived from an EMBL/GenBank/DDBJ whole genome shotgun (WGS) entry which is preliminary data.</text>
</comment>
<dbReference type="NCBIfam" id="TIGR01252">
    <property type="entry name" value="acetolac_decarb"/>
    <property type="match status" value="1"/>
</dbReference>
<organism evidence="10 11">
    <name type="scientific">Rhabdobacter roseus</name>
    <dbReference type="NCBI Taxonomy" id="1655419"/>
    <lineage>
        <taxon>Bacteria</taxon>
        <taxon>Pseudomonadati</taxon>
        <taxon>Bacteroidota</taxon>
        <taxon>Cytophagia</taxon>
        <taxon>Cytophagales</taxon>
        <taxon>Cytophagaceae</taxon>
        <taxon>Rhabdobacter</taxon>
    </lineage>
</organism>
<evidence type="ECO:0000256" key="1">
    <source>
        <dbReference type="ARBA" id="ARBA00001784"/>
    </source>
</evidence>
<dbReference type="InterPro" id="IPR005128">
    <property type="entry name" value="Acetolactate_a_deCO2ase"/>
</dbReference>
<reference evidence="10 11" key="1">
    <citation type="submission" date="2020-08" db="EMBL/GenBank/DDBJ databases">
        <title>Genomic Encyclopedia of Type Strains, Phase IV (KMG-IV): sequencing the most valuable type-strain genomes for metagenomic binning, comparative biology and taxonomic classification.</title>
        <authorList>
            <person name="Goeker M."/>
        </authorList>
    </citation>
    <scope>NUCLEOTIDE SEQUENCE [LARGE SCALE GENOMIC DNA]</scope>
    <source>
        <strain evidence="10 11">DSM 105074</strain>
    </source>
</reference>
<name>A0A840TYF4_9BACT</name>
<evidence type="ECO:0000313" key="11">
    <source>
        <dbReference type="Proteomes" id="UP000557307"/>
    </source>
</evidence>
<comment type="similarity">
    <text evidence="3 9">Belongs to the alpha-acetolactate decarboxylase family.</text>
</comment>
<evidence type="ECO:0000256" key="4">
    <source>
        <dbReference type="ARBA" id="ARBA00013204"/>
    </source>
</evidence>
<dbReference type="PANTHER" id="PTHR35524:SF1">
    <property type="entry name" value="ALPHA-ACETOLACTATE DECARBOXYLASE"/>
    <property type="match status" value="1"/>
</dbReference>
<comment type="catalytic activity">
    <reaction evidence="1 9">
        <text>(2S)-2-acetolactate + H(+) = (R)-acetoin + CO2</text>
        <dbReference type="Rhea" id="RHEA:21580"/>
        <dbReference type="ChEBI" id="CHEBI:15378"/>
        <dbReference type="ChEBI" id="CHEBI:15686"/>
        <dbReference type="ChEBI" id="CHEBI:16526"/>
        <dbReference type="ChEBI" id="CHEBI:58476"/>
        <dbReference type="EC" id="4.1.1.5"/>
    </reaction>
</comment>
<dbReference type="EC" id="4.1.1.5" evidence="4 9"/>
<dbReference type="GO" id="GO:0045151">
    <property type="term" value="P:acetoin biosynthetic process"/>
    <property type="evidence" value="ECO:0007669"/>
    <property type="project" value="UniProtKB-UniRule"/>
</dbReference>
<dbReference type="Proteomes" id="UP000557307">
    <property type="component" value="Unassembled WGS sequence"/>
</dbReference>
<evidence type="ECO:0000256" key="8">
    <source>
        <dbReference type="ARBA" id="ARBA00023239"/>
    </source>
</evidence>
<dbReference type="GO" id="GO:0047605">
    <property type="term" value="F:acetolactate decarboxylase activity"/>
    <property type="evidence" value="ECO:0007669"/>
    <property type="project" value="UniProtKB-UniRule"/>
</dbReference>
<dbReference type="AlphaFoldDB" id="A0A840TYF4"/>
<evidence type="ECO:0000313" key="10">
    <source>
        <dbReference type="EMBL" id="MBB5285228.1"/>
    </source>
</evidence>
<evidence type="ECO:0000256" key="2">
    <source>
        <dbReference type="ARBA" id="ARBA00005170"/>
    </source>
</evidence>
<dbReference type="RefSeq" id="WP_184175190.1">
    <property type="nucleotide sequence ID" value="NZ_JACHGF010000005.1"/>
</dbReference>
<dbReference type="Gene3D" id="3.30.1330.80">
    <property type="entry name" value="Hypothetical protein, similar to alpha- acetolactate decarboxylase, domain 2"/>
    <property type="match status" value="2"/>
</dbReference>
<dbReference type="PIRSF" id="PIRSF001332">
    <property type="entry name" value="Acetolac_decarb"/>
    <property type="match status" value="1"/>
</dbReference>
<dbReference type="SUPFAM" id="SSF117856">
    <property type="entry name" value="AF0104/ALDC/Ptd012-like"/>
    <property type="match status" value="1"/>
</dbReference>
<dbReference type="UniPathway" id="UPA00626">
    <property type="reaction ID" value="UER00678"/>
</dbReference>
<keyword evidence="11" id="KW-1185">Reference proteome</keyword>
<protein>
    <recommendedName>
        <fullName evidence="5 9">Alpha-acetolactate decarboxylase</fullName>
        <ecNumber evidence="4 9">4.1.1.5</ecNumber>
    </recommendedName>
</protein>
<gene>
    <name evidence="10" type="ORF">HNQ92_003385</name>
</gene>
<keyword evidence="8 9" id="KW-0456">Lyase</keyword>
<evidence type="ECO:0000256" key="7">
    <source>
        <dbReference type="ARBA" id="ARBA00023061"/>
    </source>
</evidence>
<evidence type="ECO:0000256" key="5">
    <source>
        <dbReference type="ARBA" id="ARBA00020164"/>
    </source>
</evidence>
<keyword evidence="7 9" id="KW-0005">Acetoin biosynthesis</keyword>
<comment type="pathway">
    <text evidence="2 9">Polyol metabolism; (R,R)-butane-2,3-diol biosynthesis; (R,R)-butane-2,3-diol from pyruvate: step 2/3.</text>
</comment>
<dbReference type="EMBL" id="JACHGF010000005">
    <property type="protein sequence ID" value="MBB5285228.1"/>
    <property type="molecule type" value="Genomic_DNA"/>
</dbReference>
<dbReference type="PANTHER" id="PTHR35524">
    <property type="entry name" value="ALPHA-ACETOLACTATE DECARBOXYLASE"/>
    <property type="match status" value="1"/>
</dbReference>
<proteinExistence type="inferred from homology"/>
<dbReference type="CDD" id="cd17299">
    <property type="entry name" value="acetolactate_decarboxylase"/>
    <property type="match status" value="1"/>
</dbReference>